<accession>A0A9P6XT17</accession>
<dbReference type="Proteomes" id="UP000740926">
    <property type="component" value="Unassembled WGS sequence"/>
</dbReference>
<protein>
    <submittedName>
        <fullName evidence="1">Uncharacterized protein</fullName>
    </submittedName>
</protein>
<evidence type="ECO:0000313" key="2">
    <source>
        <dbReference type="Proteomes" id="UP000740926"/>
    </source>
</evidence>
<gene>
    <name evidence="1" type="ORF">G6F50_016431</name>
</gene>
<keyword evidence="2" id="KW-1185">Reference proteome</keyword>
<dbReference type="AlphaFoldDB" id="A0A9P6XT17"/>
<reference evidence="1 2" key="1">
    <citation type="journal article" date="2020" name="Microb. Genom.">
        <title>Genetic diversity of clinical and environmental Mucorales isolates obtained from an investigation of mucormycosis cases among solid organ transplant recipients.</title>
        <authorList>
            <person name="Nguyen M.H."/>
            <person name="Kaul D."/>
            <person name="Muto C."/>
            <person name="Cheng S.J."/>
            <person name="Richter R.A."/>
            <person name="Bruno V.M."/>
            <person name="Liu G."/>
            <person name="Beyhan S."/>
            <person name="Sundermann A.J."/>
            <person name="Mounaud S."/>
            <person name="Pasculle A.W."/>
            <person name="Nierman W.C."/>
            <person name="Driscoll E."/>
            <person name="Cumbie R."/>
            <person name="Clancy C.J."/>
            <person name="Dupont C.L."/>
        </authorList>
    </citation>
    <scope>NUCLEOTIDE SEQUENCE [LARGE SCALE GENOMIC DNA]</scope>
    <source>
        <strain evidence="1 2">GL24</strain>
    </source>
</reference>
<name>A0A9P6XT17_9FUNG</name>
<dbReference type="EMBL" id="JAANIU010010335">
    <property type="protein sequence ID" value="KAG1531947.1"/>
    <property type="molecule type" value="Genomic_DNA"/>
</dbReference>
<organism evidence="1 2">
    <name type="scientific">Rhizopus delemar</name>
    <dbReference type="NCBI Taxonomy" id="936053"/>
    <lineage>
        <taxon>Eukaryota</taxon>
        <taxon>Fungi</taxon>
        <taxon>Fungi incertae sedis</taxon>
        <taxon>Mucoromycota</taxon>
        <taxon>Mucoromycotina</taxon>
        <taxon>Mucoromycetes</taxon>
        <taxon>Mucorales</taxon>
        <taxon>Mucorineae</taxon>
        <taxon>Rhizopodaceae</taxon>
        <taxon>Rhizopus</taxon>
    </lineage>
</organism>
<evidence type="ECO:0000313" key="1">
    <source>
        <dbReference type="EMBL" id="KAG1531947.1"/>
    </source>
</evidence>
<sequence>MIWRPGSTSPLRSMAVASSNSTISLFSATLRSMNQISSRKCSPGSAVGFPSAKFAASRYFTSVCRRMILAPTRSSYSWHMTPMRPSPLPTRSRGAGCWSPVWANPVASIGPAPYCWPCHQITPACRCWWNHNWSAPMLVASSSYTVTRPPGSSC</sequence>
<proteinExistence type="predicted"/>
<comment type="caution">
    <text evidence="1">The sequence shown here is derived from an EMBL/GenBank/DDBJ whole genome shotgun (WGS) entry which is preliminary data.</text>
</comment>